<name>B8J7C0_ANAD2</name>
<evidence type="ECO:0000256" key="2">
    <source>
        <dbReference type="SAM" id="Phobius"/>
    </source>
</evidence>
<dbReference type="KEGG" id="acp:A2cp1_1968"/>
<dbReference type="EMBL" id="CP001359">
    <property type="protein sequence ID" value="ACL65310.1"/>
    <property type="molecule type" value="Genomic_DNA"/>
</dbReference>
<dbReference type="Proteomes" id="UP000007089">
    <property type="component" value="Chromosome"/>
</dbReference>
<organism evidence="3 4">
    <name type="scientific">Anaeromyxobacter dehalogenans (strain ATCC BAA-258 / DSM 21875 / 2CP-1)</name>
    <dbReference type="NCBI Taxonomy" id="455488"/>
    <lineage>
        <taxon>Bacteria</taxon>
        <taxon>Pseudomonadati</taxon>
        <taxon>Myxococcota</taxon>
        <taxon>Myxococcia</taxon>
        <taxon>Myxococcales</taxon>
        <taxon>Cystobacterineae</taxon>
        <taxon>Anaeromyxobacteraceae</taxon>
        <taxon>Anaeromyxobacter</taxon>
    </lineage>
</organism>
<evidence type="ECO:0000313" key="3">
    <source>
        <dbReference type="EMBL" id="ACL65310.1"/>
    </source>
</evidence>
<dbReference type="RefSeq" id="WP_012633214.1">
    <property type="nucleotide sequence ID" value="NC_011891.1"/>
</dbReference>
<proteinExistence type="predicted"/>
<evidence type="ECO:0000313" key="4">
    <source>
        <dbReference type="Proteomes" id="UP000007089"/>
    </source>
</evidence>
<keyword evidence="2" id="KW-1133">Transmembrane helix</keyword>
<keyword evidence="2" id="KW-0812">Transmembrane</keyword>
<feature type="compositionally biased region" description="Basic and acidic residues" evidence="1">
    <location>
        <begin position="116"/>
        <end position="142"/>
    </location>
</feature>
<protein>
    <submittedName>
        <fullName evidence="3">Uncharacterized protein</fullName>
    </submittedName>
</protein>
<keyword evidence="4" id="KW-1185">Reference proteome</keyword>
<gene>
    <name evidence="3" type="ordered locus">A2cp1_1968</name>
</gene>
<sequence length="142" mass="15513">MANTFKSGSAVQSGYYLNLSRWAIEPVAKDGERLPQGKGEWRRIPVALALVLTPVLGATFLMFMPVIGFVLLAQAVAMRAVRTFRGPAEELAATMSPGWQPGEAHFTGKSPENGGVEEKGPSARDEKLEALEKEIEEKRRQS</sequence>
<dbReference type="AlphaFoldDB" id="B8J7C0"/>
<reference evidence="3" key="1">
    <citation type="submission" date="2009-01" db="EMBL/GenBank/DDBJ databases">
        <title>Complete sequence of Anaeromyxobacter dehalogenans 2CP-1.</title>
        <authorList>
            <consortium name="US DOE Joint Genome Institute"/>
            <person name="Lucas S."/>
            <person name="Copeland A."/>
            <person name="Lapidus A."/>
            <person name="Glavina del Rio T."/>
            <person name="Dalin E."/>
            <person name="Tice H."/>
            <person name="Bruce D."/>
            <person name="Goodwin L."/>
            <person name="Pitluck S."/>
            <person name="Saunders E."/>
            <person name="Brettin T."/>
            <person name="Detter J.C."/>
            <person name="Han C."/>
            <person name="Larimer F."/>
            <person name="Land M."/>
            <person name="Hauser L."/>
            <person name="Kyrpides N."/>
            <person name="Ovchinnikova G."/>
            <person name="Beliaev A.S."/>
            <person name="Richardson P."/>
        </authorList>
    </citation>
    <scope>NUCLEOTIDE SEQUENCE</scope>
    <source>
        <strain evidence="3">2CP-1</strain>
    </source>
</reference>
<accession>B8J7C0</accession>
<keyword evidence="2" id="KW-0472">Membrane</keyword>
<feature type="region of interest" description="Disordered" evidence="1">
    <location>
        <begin position="93"/>
        <end position="142"/>
    </location>
</feature>
<feature type="transmembrane region" description="Helical" evidence="2">
    <location>
        <begin position="44"/>
        <end position="72"/>
    </location>
</feature>
<dbReference type="HOGENOM" id="CLU_1821375_0_0_7"/>
<evidence type="ECO:0000256" key="1">
    <source>
        <dbReference type="SAM" id="MobiDB-lite"/>
    </source>
</evidence>